<name>A0A7X0L3B6_9ACTN</name>
<dbReference type="EMBL" id="JACHMQ010000001">
    <property type="protein sequence ID" value="MBB6400548.1"/>
    <property type="molecule type" value="Genomic_DNA"/>
</dbReference>
<organism evidence="1 2">
    <name type="scientific">Actinomadura coerulea</name>
    <dbReference type="NCBI Taxonomy" id="46159"/>
    <lineage>
        <taxon>Bacteria</taxon>
        <taxon>Bacillati</taxon>
        <taxon>Actinomycetota</taxon>
        <taxon>Actinomycetes</taxon>
        <taxon>Streptosporangiales</taxon>
        <taxon>Thermomonosporaceae</taxon>
        <taxon>Actinomadura</taxon>
    </lineage>
</organism>
<proteinExistence type="predicted"/>
<evidence type="ECO:0000313" key="2">
    <source>
        <dbReference type="Proteomes" id="UP000546324"/>
    </source>
</evidence>
<dbReference type="RefSeq" id="WP_185033166.1">
    <property type="nucleotide sequence ID" value="NZ_JACHMQ010000001.1"/>
</dbReference>
<comment type="caution">
    <text evidence="1">The sequence shown here is derived from an EMBL/GenBank/DDBJ whole genome shotgun (WGS) entry which is preliminary data.</text>
</comment>
<protein>
    <submittedName>
        <fullName evidence="1">Uncharacterized protein</fullName>
    </submittedName>
</protein>
<dbReference type="AlphaFoldDB" id="A0A7X0L3B6"/>
<reference evidence="1 2" key="1">
    <citation type="submission" date="2020-08" db="EMBL/GenBank/DDBJ databases">
        <title>Sequencing the genomes of 1000 actinobacteria strains.</title>
        <authorList>
            <person name="Klenk H.-P."/>
        </authorList>
    </citation>
    <scope>NUCLEOTIDE SEQUENCE [LARGE SCALE GENOMIC DNA]</scope>
    <source>
        <strain evidence="1 2">DSM 43675</strain>
    </source>
</reference>
<dbReference type="Proteomes" id="UP000546324">
    <property type="component" value="Unassembled WGS sequence"/>
</dbReference>
<evidence type="ECO:0000313" key="1">
    <source>
        <dbReference type="EMBL" id="MBB6400548.1"/>
    </source>
</evidence>
<gene>
    <name evidence="1" type="ORF">BKA00_007462</name>
</gene>
<sequence length="106" mass="11851">MKSAKYIREALHDMLCRSVDICWFDPAYVPEELHDETRARCARLRGEHARASVFAGPARAFRKTDTEDAAAKVFHDAVCRAGAGCERGAAHLSARSWAMIRDFRAA</sequence>
<keyword evidence="2" id="KW-1185">Reference proteome</keyword>
<accession>A0A7X0L3B6</accession>